<keyword evidence="2" id="KW-1185">Reference proteome</keyword>
<evidence type="ECO:0000313" key="2">
    <source>
        <dbReference type="Proteomes" id="UP000594638"/>
    </source>
</evidence>
<dbReference type="PANTHER" id="PTHR33526">
    <property type="entry name" value="OS07G0123800 PROTEIN"/>
    <property type="match status" value="1"/>
</dbReference>
<comment type="caution">
    <text evidence="1">The sequence shown here is derived from an EMBL/GenBank/DDBJ whole genome shotgun (WGS) entry which is preliminary data.</text>
</comment>
<dbReference type="Proteomes" id="UP000594638">
    <property type="component" value="Unassembled WGS sequence"/>
</dbReference>
<protein>
    <submittedName>
        <fullName evidence="1">Uncharacterized protein</fullName>
    </submittedName>
</protein>
<reference evidence="1 2" key="1">
    <citation type="submission" date="2019-12" db="EMBL/GenBank/DDBJ databases">
        <authorList>
            <person name="Alioto T."/>
            <person name="Alioto T."/>
            <person name="Gomez Garrido J."/>
        </authorList>
    </citation>
    <scope>NUCLEOTIDE SEQUENCE [LARGE SCALE GENOMIC DNA]</scope>
</reference>
<proteinExistence type="predicted"/>
<name>A0A8S0URE3_OLEEU</name>
<dbReference type="EMBL" id="CACTIH010009038">
    <property type="protein sequence ID" value="CAA3020427.1"/>
    <property type="molecule type" value="Genomic_DNA"/>
</dbReference>
<organism evidence="1 2">
    <name type="scientific">Olea europaea subsp. europaea</name>
    <dbReference type="NCBI Taxonomy" id="158383"/>
    <lineage>
        <taxon>Eukaryota</taxon>
        <taxon>Viridiplantae</taxon>
        <taxon>Streptophyta</taxon>
        <taxon>Embryophyta</taxon>
        <taxon>Tracheophyta</taxon>
        <taxon>Spermatophyta</taxon>
        <taxon>Magnoliopsida</taxon>
        <taxon>eudicotyledons</taxon>
        <taxon>Gunneridae</taxon>
        <taxon>Pentapetalae</taxon>
        <taxon>asterids</taxon>
        <taxon>lamiids</taxon>
        <taxon>Lamiales</taxon>
        <taxon>Oleaceae</taxon>
        <taxon>Oleeae</taxon>
        <taxon>Olea</taxon>
    </lineage>
</organism>
<dbReference type="AlphaFoldDB" id="A0A8S0URE3"/>
<gene>
    <name evidence="1" type="ORF">OLEA9_A085989</name>
</gene>
<dbReference type="PIRSF" id="PIRSF031279">
    <property type="entry name" value="UCP031279"/>
    <property type="match status" value="1"/>
</dbReference>
<accession>A0A8S0URE3</accession>
<dbReference type="InterPro" id="IPR016972">
    <property type="entry name" value="UCP031279"/>
</dbReference>
<dbReference type="PANTHER" id="PTHR33526:SF4">
    <property type="entry name" value="OS07G0123800 PROTEIN"/>
    <property type="match status" value="1"/>
</dbReference>
<evidence type="ECO:0000313" key="1">
    <source>
        <dbReference type="EMBL" id="CAA3020427.1"/>
    </source>
</evidence>
<sequence>MSPKESKTSRFIRAPIRVLSKARDLYVKSMLNCAGEFTYASAMGCPTPQTTSLPRSFSVNSTVSSSDEDFRELIRASSTRSLTGKIETEILRSKQLPGVLKVVPRSQTVTVGRIDEDKPCEFVEDVAINPNLYPRSRSYAPPSRSKMF</sequence>
<dbReference type="Gramene" id="OE9A085989T1">
    <property type="protein sequence ID" value="OE9A085989C1"/>
    <property type="gene ID" value="OE9A085989"/>
</dbReference>
<dbReference type="OrthoDB" id="694638at2759"/>